<evidence type="ECO:0000256" key="1">
    <source>
        <dbReference type="ARBA" id="ARBA00004994"/>
    </source>
</evidence>
<keyword evidence="5 10" id="KW-0566">Pantothenate biosynthesis</keyword>
<evidence type="ECO:0000256" key="10">
    <source>
        <dbReference type="RuleBase" id="RU362068"/>
    </source>
</evidence>
<dbReference type="NCBIfam" id="TIGR00745">
    <property type="entry name" value="apbA_panE"/>
    <property type="match status" value="1"/>
</dbReference>
<dbReference type="SUPFAM" id="SSF48179">
    <property type="entry name" value="6-phosphogluconate dehydrogenase C-terminal domain-like"/>
    <property type="match status" value="1"/>
</dbReference>
<dbReference type="Proteomes" id="UP001595729">
    <property type="component" value="Unassembled WGS sequence"/>
</dbReference>
<dbReference type="PANTHER" id="PTHR43765:SF2">
    <property type="entry name" value="2-DEHYDROPANTOATE 2-REDUCTASE"/>
    <property type="match status" value="1"/>
</dbReference>
<keyword evidence="7 10" id="KW-0560">Oxidoreductase</keyword>
<evidence type="ECO:0000256" key="6">
    <source>
        <dbReference type="ARBA" id="ARBA00022857"/>
    </source>
</evidence>
<proteinExistence type="inferred from homology"/>
<dbReference type="InterPro" id="IPR036291">
    <property type="entry name" value="NAD(P)-bd_dom_sf"/>
</dbReference>
<evidence type="ECO:0000259" key="12">
    <source>
        <dbReference type="Pfam" id="PF08546"/>
    </source>
</evidence>
<evidence type="ECO:0000256" key="4">
    <source>
        <dbReference type="ARBA" id="ARBA00019465"/>
    </source>
</evidence>
<comment type="pathway">
    <text evidence="1 10">Cofactor biosynthesis; (R)-pantothenate biosynthesis; (R)-pantoate from 3-methyl-2-oxobutanoate: step 2/2.</text>
</comment>
<dbReference type="Pfam" id="PF08546">
    <property type="entry name" value="ApbA_C"/>
    <property type="match status" value="1"/>
</dbReference>
<dbReference type="InterPro" id="IPR013328">
    <property type="entry name" value="6PGD_dom2"/>
</dbReference>
<comment type="function">
    <text evidence="10">Catalyzes the NADPH-dependent reduction of ketopantoate into pantoic acid.</text>
</comment>
<keyword evidence="14" id="KW-1185">Reference proteome</keyword>
<dbReference type="RefSeq" id="WP_382175434.1">
    <property type="nucleotide sequence ID" value="NZ_JBHRXX010000007.1"/>
</dbReference>
<evidence type="ECO:0000256" key="9">
    <source>
        <dbReference type="ARBA" id="ARBA00048793"/>
    </source>
</evidence>
<dbReference type="EMBL" id="JBHRXX010000007">
    <property type="protein sequence ID" value="MFC3684960.1"/>
    <property type="molecule type" value="Genomic_DNA"/>
</dbReference>
<dbReference type="InterPro" id="IPR008927">
    <property type="entry name" value="6-PGluconate_DH-like_C_sf"/>
</dbReference>
<gene>
    <name evidence="13" type="ORF">ACFOPI_15250</name>
</gene>
<comment type="similarity">
    <text evidence="2 10">Belongs to the ketopantoate reductase family.</text>
</comment>
<evidence type="ECO:0000256" key="2">
    <source>
        <dbReference type="ARBA" id="ARBA00007870"/>
    </source>
</evidence>
<protein>
    <recommendedName>
        <fullName evidence="4 10">2-dehydropantoate 2-reductase</fullName>
        <ecNumber evidence="3 10">1.1.1.169</ecNumber>
    </recommendedName>
    <alternativeName>
        <fullName evidence="8 10">Ketopantoate reductase</fullName>
    </alternativeName>
</protein>
<dbReference type="EC" id="1.1.1.169" evidence="3 10"/>
<dbReference type="Gene3D" id="1.10.1040.10">
    <property type="entry name" value="N-(1-d-carboxylethyl)-l-norvaline Dehydrogenase, domain 2"/>
    <property type="match status" value="1"/>
</dbReference>
<feature type="domain" description="Ketopantoate reductase N-terminal" evidence="11">
    <location>
        <begin position="15"/>
        <end position="162"/>
    </location>
</feature>
<dbReference type="GO" id="GO:0008677">
    <property type="term" value="F:2-dehydropantoate 2-reductase activity"/>
    <property type="evidence" value="ECO:0007669"/>
    <property type="project" value="UniProtKB-EC"/>
</dbReference>
<dbReference type="SUPFAM" id="SSF51735">
    <property type="entry name" value="NAD(P)-binding Rossmann-fold domains"/>
    <property type="match status" value="1"/>
</dbReference>
<accession>A0ABV7W569</accession>
<dbReference type="Pfam" id="PF02558">
    <property type="entry name" value="ApbA"/>
    <property type="match status" value="1"/>
</dbReference>
<evidence type="ECO:0000256" key="3">
    <source>
        <dbReference type="ARBA" id="ARBA00013014"/>
    </source>
</evidence>
<evidence type="ECO:0000256" key="5">
    <source>
        <dbReference type="ARBA" id="ARBA00022655"/>
    </source>
</evidence>
<evidence type="ECO:0000313" key="13">
    <source>
        <dbReference type="EMBL" id="MFC3684960.1"/>
    </source>
</evidence>
<sequence length="328" mass="35340">MTRPEPPDELVPGPVLVVGAGLVGCYLGGRLQAAGVPVCFVGRSGMLDELAAHGLQLTDLSGGRSEVPASALQLHTDVPEGARPSLVLLCVKRPALVSALARLAQTVPRDTPVLCCQNGLFPAADAMQAAPQLRLLPAMVPFNIMRRGPGHFHRATSGQLAAQASARLAGWRPVFERAGMPLALHADMLPVQWGKLLLNLNNPVNALSGLPLKAQLLDAGHRRRYADLVEEALVLLRRARIEPHRVTPLPWERFLQVLRLPTPLFRLVAFRMLRMDAHARSSMAEDLAAGRPTEINELCGEVVRLAHTLGAQALLNARMAEAISATSR</sequence>
<organism evidence="13 14">
    <name type="scientific">Hydrogenophaga luteola</name>
    <dbReference type="NCBI Taxonomy" id="1591122"/>
    <lineage>
        <taxon>Bacteria</taxon>
        <taxon>Pseudomonadati</taxon>
        <taxon>Pseudomonadota</taxon>
        <taxon>Betaproteobacteria</taxon>
        <taxon>Burkholderiales</taxon>
        <taxon>Comamonadaceae</taxon>
        <taxon>Hydrogenophaga</taxon>
    </lineage>
</organism>
<evidence type="ECO:0000256" key="7">
    <source>
        <dbReference type="ARBA" id="ARBA00023002"/>
    </source>
</evidence>
<dbReference type="InterPro" id="IPR013752">
    <property type="entry name" value="KPA_reductase"/>
</dbReference>
<dbReference type="InterPro" id="IPR050838">
    <property type="entry name" value="Ketopantoate_reductase"/>
</dbReference>
<comment type="catalytic activity">
    <reaction evidence="9 10">
        <text>(R)-pantoate + NADP(+) = 2-dehydropantoate + NADPH + H(+)</text>
        <dbReference type="Rhea" id="RHEA:16233"/>
        <dbReference type="ChEBI" id="CHEBI:11561"/>
        <dbReference type="ChEBI" id="CHEBI:15378"/>
        <dbReference type="ChEBI" id="CHEBI:15980"/>
        <dbReference type="ChEBI" id="CHEBI:57783"/>
        <dbReference type="ChEBI" id="CHEBI:58349"/>
        <dbReference type="EC" id="1.1.1.169"/>
    </reaction>
</comment>
<name>A0ABV7W569_9BURK</name>
<evidence type="ECO:0000256" key="8">
    <source>
        <dbReference type="ARBA" id="ARBA00032024"/>
    </source>
</evidence>
<evidence type="ECO:0000259" key="11">
    <source>
        <dbReference type="Pfam" id="PF02558"/>
    </source>
</evidence>
<comment type="caution">
    <text evidence="13">The sequence shown here is derived from an EMBL/GenBank/DDBJ whole genome shotgun (WGS) entry which is preliminary data.</text>
</comment>
<dbReference type="PANTHER" id="PTHR43765">
    <property type="entry name" value="2-DEHYDROPANTOATE 2-REDUCTASE-RELATED"/>
    <property type="match status" value="1"/>
</dbReference>
<evidence type="ECO:0000313" key="14">
    <source>
        <dbReference type="Proteomes" id="UP001595729"/>
    </source>
</evidence>
<feature type="domain" description="Ketopantoate reductase C-terminal" evidence="12">
    <location>
        <begin position="188"/>
        <end position="325"/>
    </location>
</feature>
<dbReference type="InterPro" id="IPR003710">
    <property type="entry name" value="ApbA"/>
</dbReference>
<dbReference type="PROSITE" id="PS51257">
    <property type="entry name" value="PROKAR_LIPOPROTEIN"/>
    <property type="match status" value="1"/>
</dbReference>
<dbReference type="Gene3D" id="3.40.50.720">
    <property type="entry name" value="NAD(P)-binding Rossmann-like Domain"/>
    <property type="match status" value="1"/>
</dbReference>
<reference evidence="14" key="1">
    <citation type="journal article" date="2019" name="Int. J. Syst. Evol. Microbiol.">
        <title>The Global Catalogue of Microorganisms (GCM) 10K type strain sequencing project: providing services to taxonomists for standard genome sequencing and annotation.</title>
        <authorList>
            <consortium name="The Broad Institute Genomics Platform"/>
            <consortium name="The Broad Institute Genome Sequencing Center for Infectious Disease"/>
            <person name="Wu L."/>
            <person name="Ma J."/>
        </authorList>
    </citation>
    <scope>NUCLEOTIDE SEQUENCE [LARGE SCALE GENOMIC DNA]</scope>
    <source>
        <strain evidence="14">KCTC 42501</strain>
    </source>
</reference>
<keyword evidence="6 10" id="KW-0521">NADP</keyword>
<dbReference type="InterPro" id="IPR013332">
    <property type="entry name" value="KPR_N"/>
</dbReference>